<dbReference type="GO" id="GO:0003723">
    <property type="term" value="F:RNA binding"/>
    <property type="evidence" value="ECO:0007669"/>
    <property type="project" value="InterPro"/>
</dbReference>
<dbReference type="InterPro" id="IPR011990">
    <property type="entry name" value="TPR-like_helical_dom_sf"/>
</dbReference>
<dbReference type="Pfam" id="PF01535">
    <property type="entry name" value="PPR"/>
    <property type="match status" value="4"/>
</dbReference>
<keyword evidence="7" id="KW-1185">Reference proteome</keyword>
<evidence type="ECO:0000313" key="7">
    <source>
        <dbReference type="Proteomes" id="UP000504607"/>
    </source>
</evidence>
<proteinExistence type="predicted"/>
<evidence type="ECO:0000256" key="3">
    <source>
        <dbReference type="ARBA" id="ARBA00022640"/>
    </source>
</evidence>
<feature type="repeat" description="PPR" evidence="6">
    <location>
        <begin position="91"/>
        <end position="125"/>
    </location>
</feature>
<feature type="repeat" description="PPR" evidence="6">
    <location>
        <begin position="394"/>
        <end position="428"/>
    </location>
</feature>
<feature type="repeat" description="PPR" evidence="6">
    <location>
        <begin position="192"/>
        <end position="226"/>
    </location>
</feature>
<reference evidence="8" key="1">
    <citation type="submission" date="2025-08" db="UniProtKB">
        <authorList>
            <consortium name="RefSeq"/>
        </authorList>
    </citation>
    <scope>IDENTIFICATION</scope>
</reference>
<evidence type="ECO:0000256" key="1">
    <source>
        <dbReference type="ARBA" id="ARBA00004229"/>
    </source>
</evidence>
<organism evidence="7 8">
    <name type="scientific">Elaeis guineensis var. tenera</name>
    <name type="common">Oil palm</name>
    <dbReference type="NCBI Taxonomy" id="51953"/>
    <lineage>
        <taxon>Eukaryota</taxon>
        <taxon>Viridiplantae</taxon>
        <taxon>Streptophyta</taxon>
        <taxon>Embryophyta</taxon>
        <taxon>Tracheophyta</taxon>
        <taxon>Spermatophyta</taxon>
        <taxon>Magnoliopsida</taxon>
        <taxon>Liliopsida</taxon>
        <taxon>Arecaceae</taxon>
        <taxon>Arecoideae</taxon>
        <taxon>Cocoseae</taxon>
        <taxon>Elaeidinae</taxon>
        <taxon>Elaeis</taxon>
    </lineage>
</organism>
<gene>
    <name evidence="8" type="primary">LOC105034597</name>
</gene>
<evidence type="ECO:0000256" key="2">
    <source>
        <dbReference type="ARBA" id="ARBA00022528"/>
    </source>
</evidence>
<dbReference type="InterPro" id="IPR046848">
    <property type="entry name" value="E_motif"/>
</dbReference>
<accession>A0A6I9QF61</accession>
<name>A0A6I9QF61_ELAGV</name>
<sequence>MNGPFCISSKFSPALLPLTATQCLSLLRSLTRSKALLPGKQIHGLLISSGLLLNSSTSVSLISKLAAFYSFCGHTIHARLLFDKIPRRMKTSVLYNTLIRGYVQCGLHSDALHLFPHMVSSGLRPDNFSYPFVLKACGDLSLLHLGSVIHCKALVSGFGLNEYVQNSLMAMYMNCGEKGSATMVFDGTTNRTVVSWNTMIAGYVQNGCDEEAVLIFDRLVGSGVEIDRATAVSVLPACAHLKDLRRGLQVHELVEEKGFGGYVPVRNALIDMYAKCGSLEEARRVFDNGKCERDVVSWTAMIGGYALNGREREALALSCQMQLMGVAPNSVTMASLLSACSTLASIKHGKCIHGLCIRLRLELDIIVETALIDVYVKCNSMNLSLLVFARGSKRAGTWNAIISGYARHGQTGDAIKQFKLMLAEAVQPDFATIASLLPAYAESADLQQAKNIHCYLYRMGFTGSFEASTGLVDIYAKAGNLGMAWELFDKLPIKDLVSWSAMIAGYGMHGHAKTAIWLFDQMVESGVEPNEVTCTSVLYSCSHAGLVDEGLGLFDRMLKVHGMKLRVDHYACIVDLLGRAGRLKEAYELIRGMPFEPNHAVWGALLGACVIHENVDFGKLAAEHLFEIEPENTGNYVLLGNIYAALGRWEDVESVRRMMVERGLRKEPGCSLIEVRNV</sequence>
<dbReference type="GO" id="GO:0009507">
    <property type="term" value="C:chloroplast"/>
    <property type="evidence" value="ECO:0007669"/>
    <property type="project" value="UniProtKB-SubCell"/>
</dbReference>
<dbReference type="InterPro" id="IPR002885">
    <property type="entry name" value="PPR_rpt"/>
</dbReference>
<feature type="repeat" description="PPR" evidence="6">
    <location>
        <begin position="495"/>
        <end position="529"/>
    </location>
</feature>
<dbReference type="FunFam" id="1.25.40.10:FF:000395">
    <property type="entry name" value="Pentatricopeptide repeat-containing protein chloroplastic"/>
    <property type="match status" value="1"/>
</dbReference>
<keyword evidence="4" id="KW-0677">Repeat</keyword>
<dbReference type="Gene3D" id="1.25.40.10">
    <property type="entry name" value="Tetratricopeptide repeat domain"/>
    <property type="match status" value="5"/>
</dbReference>
<dbReference type="KEGG" id="egu:105034597"/>
<dbReference type="Proteomes" id="UP000504607">
    <property type="component" value="Unplaced"/>
</dbReference>
<keyword evidence="2" id="KW-0150">Chloroplast</keyword>
<dbReference type="FunFam" id="1.25.40.10:FF:000344">
    <property type="entry name" value="Pentatricopeptide repeat-containing protein"/>
    <property type="match status" value="1"/>
</dbReference>
<dbReference type="PROSITE" id="PS51375">
    <property type="entry name" value="PPR"/>
    <property type="match status" value="6"/>
</dbReference>
<dbReference type="FunFam" id="1.25.40.10:FF:000436">
    <property type="entry name" value="Pentatricopeptide repeat-containing protein At5g39350 family"/>
    <property type="match status" value="1"/>
</dbReference>
<feature type="repeat" description="PPR" evidence="6">
    <location>
        <begin position="530"/>
        <end position="560"/>
    </location>
</feature>
<dbReference type="OrthoDB" id="185373at2759"/>
<dbReference type="InterPro" id="IPR046960">
    <property type="entry name" value="PPR_At4g14850-like_plant"/>
</dbReference>
<evidence type="ECO:0000256" key="4">
    <source>
        <dbReference type="ARBA" id="ARBA00022737"/>
    </source>
</evidence>
<dbReference type="PANTHER" id="PTHR47926">
    <property type="entry name" value="PENTATRICOPEPTIDE REPEAT-CONTAINING PROTEIN"/>
    <property type="match status" value="1"/>
</dbReference>
<dbReference type="AlphaFoldDB" id="A0A6I9QF61"/>
<keyword evidence="3" id="KW-0934">Plastid</keyword>
<comment type="subcellular location">
    <subcellularLocation>
        <location evidence="1">Plastid</location>
        <location evidence="1">Chloroplast</location>
    </subcellularLocation>
</comment>
<evidence type="ECO:0000313" key="8">
    <source>
        <dbReference type="RefSeq" id="XP_010908112.1"/>
    </source>
</evidence>
<evidence type="ECO:0000256" key="6">
    <source>
        <dbReference type="PROSITE-ProRule" id="PRU00708"/>
    </source>
</evidence>
<dbReference type="PANTHER" id="PTHR47926:SF493">
    <property type="entry name" value="PENTATRICOPEPTIDE REPEAT-CONTAINING PROTEIN"/>
    <property type="match status" value="1"/>
</dbReference>
<dbReference type="InParanoid" id="A0A6I9QF61"/>
<dbReference type="GO" id="GO:0009451">
    <property type="term" value="P:RNA modification"/>
    <property type="evidence" value="ECO:0007669"/>
    <property type="project" value="InterPro"/>
</dbReference>
<dbReference type="Pfam" id="PF20431">
    <property type="entry name" value="E_motif"/>
    <property type="match status" value="1"/>
</dbReference>
<keyword evidence="5" id="KW-0809">Transit peptide</keyword>
<evidence type="ECO:0000256" key="5">
    <source>
        <dbReference type="ARBA" id="ARBA00022946"/>
    </source>
</evidence>
<protein>
    <submittedName>
        <fullName evidence="8">Pentatricopeptide repeat-containing protein At5g39350</fullName>
    </submittedName>
</protein>
<dbReference type="RefSeq" id="XP_010908112.1">
    <property type="nucleotide sequence ID" value="XM_010909810.3"/>
</dbReference>
<feature type="repeat" description="PPR" evidence="6">
    <location>
        <begin position="294"/>
        <end position="328"/>
    </location>
</feature>
<dbReference type="FunFam" id="1.25.40.10:FF:000090">
    <property type="entry name" value="Pentatricopeptide repeat-containing protein, chloroplastic"/>
    <property type="match status" value="1"/>
</dbReference>
<dbReference type="Pfam" id="PF13041">
    <property type="entry name" value="PPR_2"/>
    <property type="match status" value="4"/>
</dbReference>
<dbReference type="GeneID" id="105034597"/>
<dbReference type="NCBIfam" id="TIGR00756">
    <property type="entry name" value="PPR"/>
    <property type="match status" value="6"/>
</dbReference>
<dbReference type="SUPFAM" id="SSF48452">
    <property type="entry name" value="TPR-like"/>
    <property type="match status" value="1"/>
</dbReference>